<name>W9HDH8_9PROT</name>
<accession>W9HDH8</accession>
<protein>
    <submittedName>
        <fullName evidence="1">Uncharacterized protein</fullName>
    </submittedName>
</protein>
<evidence type="ECO:0000313" key="2">
    <source>
        <dbReference type="Proteomes" id="UP000019486"/>
    </source>
</evidence>
<organism evidence="1 2">
    <name type="scientific">Skermanella stibiiresistens SB22</name>
    <dbReference type="NCBI Taxonomy" id="1385369"/>
    <lineage>
        <taxon>Bacteria</taxon>
        <taxon>Pseudomonadati</taxon>
        <taxon>Pseudomonadota</taxon>
        <taxon>Alphaproteobacteria</taxon>
        <taxon>Rhodospirillales</taxon>
        <taxon>Azospirillaceae</taxon>
        <taxon>Skermanella</taxon>
    </lineage>
</organism>
<proteinExistence type="predicted"/>
<keyword evidence="2" id="KW-1185">Reference proteome</keyword>
<sequence length="54" mass="5842">MVLTRVRELADTLPRHAAEAQSSAEADGLNHPLTERVTAVMATRADLRARMLAG</sequence>
<dbReference type="EMBL" id="AVFL01000001">
    <property type="protein sequence ID" value="EWY42776.1"/>
    <property type="molecule type" value="Genomic_DNA"/>
</dbReference>
<comment type="caution">
    <text evidence="1">The sequence shown here is derived from an EMBL/GenBank/DDBJ whole genome shotgun (WGS) entry which is preliminary data.</text>
</comment>
<dbReference type="Proteomes" id="UP000019486">
    <property type="component" value="Unassembled WGS sequence"/>
</dbReference>
<dbReference type="AlphaFoldDB" id="W9HDH8"/>
<evidence type="ECO:0000313" key="1">
    <source>
        <dbReference type="EMBL" id="EWY42776.1"/>
    </source>
</evidence>
<dbReference type="STRING" id="1385369.N825_00205"/>
<reference evidence="1 2" key="1">
    <citation type="submission" date="2013-08" db="EMBL/GenBank/DDBJ databases">
        <title>The genome sequence of Skermanella stibiiresistens.</title>
        <authorList>
            <person name="Zhu W."/>
            <person name="Wang G."/>
        </authorList>
    </citation>
    <scope>NUCLEOTIDE SEQUENCE [LARGE SCALE GENOMIC DNA]</scope>
    <source>
        <strain evidence="1 2">SB22</strain>
    </source>
</reference>
<gene>
    <name evidence="1" type="ORF">N825_00205</name>
</gene>
<dbReference type="RefSeq" id="WP_157618896.1">
    <property type="nucleotide sequence ID" value="NZ_AVFL01000001.1"/>
</dbReference>